<proteinExistence type="predicted"/>
<dbReference type="GeneID" id="30308113"/>
<reference evidence="1 2" key="1">
    <citation type="journal article" date="2016" name="Virology">
        <title>The genomic content and context of auxiliary metabolic genes in marine cyanomyoviruses.</title>
        <authorList>
            <person name="Crummett L.T."/>
            <person name="Puxty R.J."/>
            <person name="Weihe C."/>
            <person name="Marston M.F."/>
            <person name="Martiny J.B."/>
        </authorList>
    </citation>
    <scope>NUCLEOTIDE SEQUENCE [LARGE SCALE GENOMIC DNA]</scope>
    <source>
        <strain evidence="1">0910CC49</strain>
    </source>
</reference>
<dbReference type="EMBL" id="KU686212">
    <property type="protein sequence ID" value="AOV61983.1"/>
    <property type="molecule type" value="Genomic_DNA"/>
</dbReference>
<name>A0A1D8KTH5_9CAUD</name>
<accession>A0A1D8KTH5</accession>
<protein>
    <submittedName>
        <fullName evidence="1">Uncharacterized protein</fullName>
    </submittedName>
</protein>
<gene>
    <name evidence="1" type="ORF">C490910_059</name>
</gene>
<dbReference type="InterPro" id="IPR046234">
    <property type="entry name" value="DUF6267"/>
</dbReference>
<keyword evidence="2" id="KW-1185">Reference proteome</keyword>
<dbReference type="Pfam" id="PF19782">
    <property type="entry name" value="DUF6267"/>
    <property type="match status" value="2"/>
</dbReference>
<dbReference type="KEGG" id="vg:30308113"/>
<sequence length="297" mass="33421">MTKNLHLEHPEDLILSGDLSVLDWFSTISTTSVKMDGSVAIVWGINPENGKFFVGKKSVFNKKKVEICYTPQDIRKFYGDREELADILLTCLDFLPRTGGIYQGDFIGLGGNSKYTPNTITYDFGAPVEEVIIIAPHTYYVGDTIKGCVAHPLSHQLESTGDVLFVQPTVDCKCTFYDSVDAIRTSVKKSKFLTDKSAKEVRVILNAFVREGKSISPQLLEQVVGDWNLTMSYFQIIDLKEQMMEAMIVYDGPKAFIGDMPVACEGYVRTNRHGSMKLVDRYQFAQANFNNTRFRSN</sequence>
<evidence type="ECO:0000313" key="2">
    <source>
        <dbReference type="Proteomes" id="UP000203902"/>
    </source>
</evidence>
<organism evidence="1 2">
    <name type="scientific">Synechococcus phage S-CAM7</name>
    <dbReference type="NCBI Taxonomy" id="1883368"/>
    <lineage>
        <taxon>Viruses</taxon>
        <taxon>Duplodnaviria</taxon>
        <taxon>Heunggongvirae</taxon>
        <taxon>Uroviricota</taxon>
        <taxon>Caudoviricetes</taxon>
        <taxon>Pantevenvirales</taxon>
        <taxon>Kyanoviridae</taxon>
        <taxon>Mazuvirus</taxon>
        <taxon>Mazuvirus scam7</taxon>
    </lineage>
</organism>
<dbReference type="OrthoDB" id="7640at10239"/>
<evidence type="ECO:0000313" key="1">
    <source>
        <dbReference type="EMBL" id="AOV61983.1"/>
    </source>
</evidence>
<dbReference type="RefSeq" id="YP_009322992.1">
    <property type="nucleotide sequence ID" value="NC_031927.1"/>
</dbReference>
<dbReference type="Proteomes" id="UP000203902">
    <property type="component" value="Segment"/>
</dbReference>